<keyword evidence="11" id="KW-1185">Reference proteome</keyword>
<dbReference type="STRING" id="913774.A0A0C3GS73"/>
<accession>A0A0C3GS73</accession>
<dbReference type="Pfam" id="PF16499">
    <property type="entry name" value="Melibiase_2"/>
    <property type="match status" value="1"/>
</dbReference>
<dbReference type="InterPro" id="IPR041233">
    <property type="entry name" value="Melibiase_C"/>
</dbReference>
<comment type="similarity">
    <text evidence="2 7">Belongs to the glycosyl hydrolase 27 family.</text>
</comment>
<dbReference type="OrthoDB" id="5795902at2759"/>
<protein>
    <recommendedName>
        <fullName evidence="3 7">Alpha-galactosidase</fullName>
        <ecNumber evidence="3 7">3.2.1.22</ecNumber>
    </recommendedName>
    <alternativeName>
        <fullName evidence="7">Melibiase</fullName>
    </alternativeName>
</protein>
<reference evidence="10 11" key="1">
    <citation type="submission" date="2014-04" db="EMBL/GenBank/DDBJ databases">
        <authorList>
            <consortium name="DOE Joint Genome Institute"/>
            <person name="Kuo A."/>
            <person name="Martino E."/>
            <person name="Perotto S."/>
            <person name="Kohler A."/>
            <person name="Nagy L.G."/>
            <person name="Floudas D."/>
            <person name="Copeland A."/>
            <person name="Barry K.W."/>
            <person name="Cichocki N."/>
            <person name="Veneault-Fourrey C."/>
            <person name="LaButti K."/>
            <person name="Lindquist E.A."/>
            <person name="Lipzen A."/>
            <person name="Lundell T."/>
            <person name="Morin E."/>
            <person name="Murat C."/>
            <person name="Sun H."/>
            <person name="Tunlid A."/>
            <person name="Henrissat B."/>
            <person name="Grigoriev I.V."/>
            <person name="Hibbett D.S."/>
            <person name="Martin F."/>
            <person name="Nordberg H.P."/>
            <person name="Cantor M.N."/>
            <person name="Hua S.X."/>
        </authorList>
    </citation>
    <scope>NUCLEOTIDE SEQUENCE [LARGE SCALE GENOMIC DNA]</scope>
    <source>
        <strain evidence="10 11">Zn</strain>
    </source>
</reference>
<evidence type="ECO:0000313" key="10">
    <source>
        <dbReference type="EMBL" id="KIM94129.1"/>
    </source>
</evidence>
<evidence type="ECO:0000256" key="5">
    <source>
        <dbReference type="ARBA" id="ARBA00022801"/>
    </source>
</evidence>
<evidence type="ECO:0000256" key="2">
    <source>
        <dbReference type="ARBA" id="ARBA00009743"/>
    </source>
</evidence>
<dbReference type="SUPFAM" id="SSF51445">
    <property type="entry name" value="(Trans)glycosidases"/>
    <property type="match status" value="1"/>
</dbReference>
<dbReference type="PANTHER" id="PTHR11452">
    <property type="entry name" value="ALPHA-GALACTOSIDASE/ALPHA-N-ACETYLGALACTOSAMINIDASE"/>
    <property type="match status" value="1"/>
</dbReference>
<keyword evidence="5 7" id="KW-0378">Hydrolase</keyword>
<dbReference type="AlphaFoldDB" id="A0A0C3GS73"/>
<reference evidence="11" key="2">
    <citation type="submission" date="2015-01" db="EMBL/GenBank/DDBJ databases">
        <title>Evolutionary Origins and Diversification of the Mycorrhizal Mutualists.</title>
        <authorList>
            <consortium name="DOE Joint Genome Institute"/>
            <consortium name="Mycorrhizal Genomics Consortium"/>
            <person name="Kohler A."/>
            <person name="Kuo A."/>
            <person name="Nagy L.G."/>
            <person name="Floudas D."/>
            <person name="Copeland A."/>
            <person name="Barry K.W."/>
            <person name="Cichocki N."/>
            <person name="Veneault-Fourrey C."/>
            <person name="LaButti K."/>
            <person name="Lindquist E.A."/>
            <person name="Lipzen A."/>
            <person name="Lundell T."/>
            <person name="Morin E."/>
            <person name="Murat C."/>
            <person name="Riley R."/>
            <person name="Ohm R."/>
            <person name="Sun H."/>
            <person name="Tunlid A."/>
            <person name="Henrissat B."/>
            <person name="Grigoriev I.V."/>
            <person name="Hibbett D.S."/>
            <person name="Martin F."/>
        </authorList>
    </citation>
    <scope>NUCLEOTIDE SEQUENCE [LARGE SCALE GENOMIC DNA]</scope>
    <source>
        <strain evidence="11">Zn</strain>
    </source>
</reference>
<evidence type="ECO:0000256" key="1">
    <source>
        <dbReference type="ARBA" id="ARBA00001255"/>
    </source>
</evidence>
<evidence type="ECO:0000313" key="11">
    <source>
        <dbReference type="Proteomes" id="UP000054321"/>
    </source>
</evidence>
<name>A0A0C3GS73_OIDMZ</name>
<keyword evidence="7" id="KW-1015">Disulfide bond</keyword>
<evidence type="ECO:0000256" key="3">
    <source>
        <dbReference type="ARBA" id="ARBA00012755"/>
    </source>
</evidence>
<gene>
    <name evidence="10" type="ORF">OIDMADRAFT_45915</name>
</gene>
<dbReference type="EC" id="3.2.1.22" evidence="3 7"/>
<comment type="catalytic activity">
    <reaction evidence="1 7">
        <text>Hydrolysis of terminal, non-reducing alpha-D-galactose residues in alpha-D-galactosides, including galactose oligosaccharides, galactomannans and galactolipids.</text>
        <dbReference type="EC" id="3.2.1.22"/>
    </reaction>
</comment>
<proteinExistence type="inferred from homology"/>
<dbReference type="Gene3D" id="3.20.20.70">
    <property type="entry name" value="Aldolase class I"/>
    <property type="match status" value="1"/>
</dbReference>
<feature type="chain" id="PRO_5002174608" description="Alpha-galactosidase" evidence="8">
    <location>
        <begin position="17"/>
        <end position="448"/>
    </location>
</feature>
<dbReference type="EMBL" id="KN832891">
    <property type="protein sequence ID" value="KIM94129.1"/>
    <property type="molecule type" value="Genomic_DNA"/>
</dbReference>
<evidence type="ECO:0000256" key="6">
    <source>
        <dbReference type="ARBA" id="ARBA00023295"/>
    </source>
</evidence>
<dbReference type="PRINTS" id="PR00740">
    <property type="entry name" value="GLHYDRLASE27"/>
</dbReference>
<dbReference type="SUPFAM" id="SSF51011">
    <property type="entry name" value="Glycosyl hydrolase domain"/>
    <property type="match status" value="1"/>
</dbReference>
<dbReference type="InParanoid" id="A0A0C3GS73"/>
<dbReference type="CDD" id="cd14792">
    <property type="entry name" value="GH27"/>
    <property type="match status" value="1"/>
</dbReference>
<evidence type="ECO:0000256" key="4">
    <source>
        <dbReference type="ARBA" id="ARBA00022729"/>
    </source>
</evidence>
<organism evidence="10 11">
    <name type="scientific">Oidiodendron maius (strain Zn)</name>
    <dbReference type="NCBI Taxonomy" id="913774"/>
    <lineage>
        <taxon>Eukaryota</taxon>
        <taxon>Fungi</taxon>
        <taxon>Dikarya</taxon>
        <taxon>Ascomycota</taxon>
        <taxon>Pezizomycotina</taxon>
        <taxon>Leotiomycetes</taxon>
        <taxon>Leotiomycetes incertae sedis</taxon>
        <taxon>Myxotrichaceae</taxon>
        <taxon>Oidiodendron</taxon>
    </lineage>
</organism>
<dbReference type="InterPro" id="IPR017853">
    <property type="entry name" value="GH"/>
</dbReference>
<dbReference type="InterPro" id="IPR002241">
    <property type="entry name" value="Glyco_hydro_27"/>
</dbReference>
<dbReference type="Gene3D" id="2.60.40.1180">
    <property type="entry name" value="Golgi alpha-mannosidase II"/>
    <property type="match status" value="1"/>
</dbReference>
<keyword evidence="4 8" id="KW-0732">Signal</keyword>
<evidence type="ECO:0000256" key="8">
    <source>
        <dbReference type="SAM" id="SignalP"/>
    </source>
</evidence>
<dbReference type="GO" id="GO:0004557">
    <property type="term" value="F:alpha-galactosidase activity"/>
    <property type="evidence" value="ECO:0007669"/>
    <property type="project" value="UniProtKB-EC"/>
</dbReference>
<dbReference type="InterPro" id="IPR013785">
    <property type="entry name" value="Aldolase_TIM"/>
</dbReference>
<keyword evidence="6 7" id="KW-0326">Glycosidase</keyword>
<dbReference type="Pfam" id="PF17801">
    <property type="entry name" value="Melibiase_C"/>
    <property type="match status" value="1"/>
</dbReference>
<feature type="signal peptide" evidence="8">
    <location>
        <begin position="1"/>
        <end position="16"/>
    </location>
</feature>
<evidence type="ECO:0000256" key="7">
    <source>
        <dbReference type="RuleBase" id="RU361168"/>
    </source>
</evidence>
<dbReference type="InterPro" id="IPR013780">
    <property type="entry name" value="Glyco_hydro_b"/>
</dbReference>
<dbReference type="GO" id="GO:0005975">
    <property type="term" value="P:carbohydrate metabolic process"/>
    <property type="evidence" value="ECO:0007669"/>
    <property type="project" value="InterPro"/>
</dbReference>
<dbReference type="Proteomes" id="UP000054321">
    <property type="component" value="Unassembled WGS sequence"/>
</dbReference>
<sequence>MITSIAIALFASFVVARFNGGVGKLPVMGYDTYNAFGSDYNGSLALEQIAAMKSLGLIDLGYNTFILDDFQYEVNRSATGELLGNKAKFPEGIVEWTKKAKSYGVTISPYSSNGLKTCGGYPGGYGHELQDLETWRSWGWSYMVKYDNCNFPSDNITQQNEYGRYERMEVAIDQLAAKYNEPPFIYSLCQWGWENPQNWAPRIAQAWRIDNDIKPYWNSIATVLKQASESYLATGFYQHGDMDMLEVGNNGQGTPVGDLTYDEQKTHFTAWAFLKSHLLIGTDLRNAANQTIEILTNKEIIAINQDLNEGQAIAPFRTDVYYQADDASYTFQNPPGYWAGNSTQGPIFMIINTADTTQTLGFNLTENWAVRAGRQYKVRDLWLHQNIGTAVRTWNVTLPSHGVAALLLTDDGPEPANETPPYSFLHQCRNLNTSILLKELPTSTSVRV</sequence>
<dbReference type="PANTHER" id="PTHR11452:SF75">
    <property type="entry name" value="ALPHA-GALACTOSIDASE MEL1"/>
    <property type="match status" value="1"/>
</dbReference>
<feature type="domain" description="Alpha galactosidase C-terminal" evidence="9">
    <location>
        <begin position="336"/>
        <end position="408"/>
    </location>
</feature>
<dbReference type="HOGENOM" id="CLU_013093_2_1_1"/>
<evidence type="ECO:0000259" key="9">
    <source>
        <dbReference type="Pfam" id="PF17801"/>
    </source>
</evidence>